<dbReference type="EMBL" id="LUFC02000086">
    <property type="protein sequence ID" value="KAF4502269.1"/>
    <property type="molecule type" value="Genomic_DNA"/>
</dbReference>
<evidence type="ECO:0000313" key="2">
    <source>
        <dbReference type="Proteomes" id="UP000737391"/>
    </source>
</evidence>
<sequence>MASILSLPLHLIADILRLLDNIQELPPILLSHRIFYSALLDTPSLPVDIIGSQIPDNLLPLAFTAFKSQKSVRETSSISVEEFLTHCYNNSMRNVDGSQLHLTVGEAVEVVRVNDVLSGLRDEFALCSLRKLHGVNQDEPIESDQGLSPGECYRISRAFYRFQIHRNLFLDKEQEIDLFPSYDDDENEDSSSDNELKKLFFDRHSPWVNEQLACVYDFLETRLTGVMLTILSATPAYRQVVVNGLQWGDNLTEWLAEKTQSLEEQRCMSLGIARLSQLLKASTYEEWQASLGEAISPCQSRLEEDLEQFNRGRQPNGENEVWRAEDIDRLAREVDADDAFTDDQPRQTWMEVHYDHAHERYRLGEHALAPMRFIYGLRSIGYVMWDAERMKNDACKVTLDKAYRGDAVF</sequence>
<reference evidence="1" key="1">
    <citation type="submission" date="2020-01" db="EMBL/GenBank/DDBJ databases">
        <title>Identification and distribution of gene clusters putatively required for synthesis of sphingolipid metabolism inhibitors in phylogenetically diverse species of the filamentous fungus Fusarium.</title>
        <authorList>
            <person name="Kim H.-S."/>
            <person name="Busman M."/>
            <person name="Brown D.W."/>
            <person name="Divon H."/>
            <person name="Uhlig S."/>
            <person name="Proctor R.H."/>
        </authorList>
    </citation>
    <scope>NUCLEOTIDE SEQUENCE</scope>
    <source>
        <strain evidence="1">NRRL 31653</strain>
    </source>
</reference>
<accession>A0A9P5BJ02</accession>
<dbReference type="AlphaFoldDB" id="A0A9P5BJ02"/>
<proteinExistence type="predicted"/>
<evidence type="ECO:0000313" key="1">
    <source>
        <dbReference type="EMBL" id="KAF4502269.1"/>
    </source>
</evidence>
<gene>
    <name evidence="1" type="ORF">FAGAP_1509</name>
</gene>
<comment type="caution">
    <text evidence="1">The sequence shown here is derived from an EMBL/GenBank/DDBJ whole genome shotgun (WGS) entry which is preliminary data.</text>
</comment>
<protein>
    <submittedName>
        <fullName evidence="1">Uncharacterized protein</fullName>
    </submittedName>
</protein>
<dbReference type="Proteomes" id="UP000737391">
    <property type="component" value="Unassembled WGS sequence"/>
</dbReference>
<dbReference type="OrthoDB" id="5427059at2759"/>
<name>A0A9P5BJ02_9HYPO</name>
<organism evidence="1 2">
    <name type="scientific">Fusarium agapanthi</name>
    <dbReference type="NCBI Taxonomy" id="1803897"/>
    <lineage>
        <taxon>Eukaryota</taxon>
        <taxon>Fungi</taxon>
        <taxon>Dikarya</taxon>
        <taxon>Ascomycota</taxon>
        <taxon>Pezizomycotina</taxon>
        <taxon>Sordariomycetes</taxon>
        <taxon>Hypocreomycetidae</taxon>
        <taxon>Hypocreales</taxon>
        <taxon>Nectriaceae</taxon>
        <taxon>Fusarium</taxon>
        <taxon>Fusarium fujikuroi species complex</taxon>
    </lineage>
</organism>
<keyword evidence="2" id="KW-1185">Reference proteome</keyword>